<protein>
    <submittedName>
        <fullName evidence="7">Peptide ABC transporter substrate-binding protein</fullName>
    </submittedName>
</protein>
<dbReference type="SUPFAM" id="SSF53850">
    <property type="entry name" value="Periplasmic binding protein-like II"/>
    <property type="match status" value="1"/>
</dbReference>
<keyword evidence="3" id="KW-0813">Transport</keyword>
<evidence type="ECO:0000256" key="3">
    <source>
        <dbReference type="ARBA" id="ARBA00022448"/>
    </source>
</evidence>
<dbReference type="CDD" id="cd08513">
    <property type="entry name" value="PBP2_thermophilic_Hb8_like"/>
    <property type="match status" value="1"/>
</dbReference>
<evidence type="ECO:0000256" key="4">
    <source>
        <dbReference type="ARBA" id="ARBA00022729"/>
    </source>
</evidence>
<comment type="subcellular location">
    <subcellularLocation>
        <location evidence="1">Cell envelope</location>
    </subcellularLocation>
</comment>
<evidence type="ECO:0000256" key="5">
    <source>
        <dbReference type="SAM" id="MobiDB-lite"/>
    </source>
</evidence>
<feature type="compositionally biased region" description="Polar residues" evidence="5">
    <location>
        <begin position="338"/>
        <end position="347"/>
    </location>
</feature>
<evidence type="ECO:0000256" key="2">
    <source>
        <dbReference type="ARBA" id="ARBA00005695"/>
    </source>
</evidence>
<name>A0ABY8QRJ8_9MICO</name>
<dbReference type="Proteomes" id="UP001209083">
    <property type="component" value="Chromosome"/>
</dbReference>
<keyword evidence="8" id="KW-1185">Reference proteome</keyword>
<keyword evidence="4" id="KW-0732">Signal</keyword>
<feature type="domain" description="Solute-binding protein family 5" evidence="6">
    <location>
        <begin position="57"/>
        <end position="479"/>
    </location>
</feature>
<dbReference type="RefSeq" id="WP_349638241.1">
    <property type="nucleotide sequence ID" value="NZ_CP090958.1"/>
</dbReference>
<dbReference type="Pfam" id="PF00496">
    <property type="entry name" value="SBP_bac_5"/>
    <property type="match status" value="1"/>
</dbReference>
<dbReference type="EMBL" id="CP090958">
    <property type="protein sequence ID" value="WGW11451.1"/>
    <property type="molecule type" value="Genomic_DNA"/>
</dbReference>
<gene>
    <name evidence="7" type="ORF">LWF01_15360</name>
</gene>
<dbReference type="InterPro" id="IPR030678">
    <property type="entry name" value="Peptide/Ni-bd"/>
</dbReference>
<organism evidence="7 8">
    <name type="scientific">Saxibacter everestensis</name>
    <dbReference type="NCBI Taxonomy" id="2909229"/>
    <lineage>
        <taxon>Bacteria</taxon>
        <taxon>Bacillati</taxon>
        <taxon>Actinomycetota</taxon>
        <taxon>Actinomycetes</taxon>
        <taxon>Micrococcales</taxon>
        <taxon>Brevibacteriaceae</taxon>
        <taxon>Saxibacter</taxon>
    </lineage>
</organism>
<dbReference type="PANTHER" id="PTHR30290">
    <property type="entry name" value="PERIPLASMIC BINDING COMPONENT OF ABC TRANSPORTER"/>
    <property type="match status" value="1"/>
</dbReference>
<dbReference type="InterPro" id="IPR000914">
    <property type="entry name" value="SBP_5_dom"/>
</dbReference>
<accession>A0ABY8QRJ8</accession>
<dbReference type="Gene3D" id="3.40.190.10">
    <property type="entry name" value="Periplasmic binding protein-like II"/>
    <property type="match status" value="1"/>
</dbReference>
<reference evidence="7 8" key="1">
    <citation type="submission" date="2023-05" db="EMBL/GenBank/DDBJ databases">
        <title>Lithophilousrod everest ZFBP1038 complete genpme.</title>
        <authorList>
            <person name="Tian M."/>
        </authorList>
    </citation>
    <scope>NUCLEOTIDE SEQUENCE [LARGE SCALE GENOMIC DNA]</scope>
    <source>
        <strain evidence="7 8">ZFBP1038</strain>
    </source>
</reference>
<dbReference type="PANTHER" id="PTHR30290:SF10">
    <property type="entry name" value="PERIPLASMIC OLIGOPEPTIDE-BINDING PROTEIN-RELATED"/>
    <property type="match status" value="1"/>
</dbReference>
<evidence type="ECO:0000313" key="8">
    <source>
        <dbReference type="Proteomes" id="UP001209083"/>
    </source>
</evidence>
<dbReference type="InterPro" id="IPR039424">
    <property type="entry name" value="SBP_5"/>
</dbReference>
<dbReference type="Gene3D" id="3.10.105.10">
    <property type="entry name" value="Dipeptide-binding Protein, Domain 3"/>
    <property type="match status" value="1"/>
</dbReference>
<evidence type="ECO:0000259" key="6">
    <source>
        <dbReference type="Pfam" id="PF00496"/>
    </source>
</evidence>
<evidence type="ECO:0000256" key="1">
    <source>
        <dbReference type="ARBA" id="ARBA00004196"/>
    </source>
</evidence>
<evidence type="ECO:0000313" key="7">
    <source>
        <dbReference type="EMBL" id="WGW11451.1"/>
    </source>
</evidence>
<comment type="similarity">
    <text evidence="2">Belongs to the bacterial solute-binding protein 5 family.</text>
</comment>
<sequence length="558" mass="61090">MSYAWPVAQTPNWIMPLGTAGHTSTINTSLIDSMWVPLFAYNTASGSMAWDKKASSAKSYKFSDDGKTVTITLNKMSWTDGKPLTSRDVEFWYNLVKANKEEWANYSQTRIPDNISDFTTVDEQTFSLTFDKAYNQDWLVSTQLAVVRPMPQHAWDKTGDGETPSDLDRTTDGAKKVFAYLKAAAEDMGSYSTNKLWKTTLGPYALGSFDASGKVVLSKNEKYDGADPAKIKTVNLLPYTSADAEQNALRSKSLDYGYITASAMPQKDQFEQQGYAVTPKPGWSVTYMPYNFNNPTMGKVFSQLYARQAIQKSVDQKSISKVVWNDSAQPGYGPVPQGNKSDFLSTEQTGNPYPFDTGAAQSILTEHGWVIGDDGVAVCDDAGSGETQCGEGVAKGTKFEVTVLTQNGSTETDNMMNEIRSSLSKTGIKMTVQAAPVNSVLAQAQECKSSDPACKWQMSFFGTSGSWYFPAYPTGEKIFGTGGKSNFGGYSNPEADKLLDAAMMSNDGSAMQKYSALLAKDLPVVWMPNPVYQVAVTGSGLKGTEQDVDQIYPQRWSW</sequence>
<dbReference type="PIRSF" id="PIRSF002741">
    <property type="entry name" value="MppA"/>
    <property type="match status" value="1"/>
</dbReference>
<proteinExistence type="inferred from homology"/>
<feature type="region of interest" description="Disordered" evidence="5">
    <location>
        <begin position="327"/>
        <end position="347"/>
    </location>
</feature>